<gene>
    <name evidence="3" type="ORF">ACFSJG_17345</name>
</gene>
<name>A0ABW4P7T2_9NOCA</name>
<evidence type="ECO:0000259" key="2">
    <source>
        <dbReference type="PROSITE" id="PS50937"/>
    </source>
</evidence>
<dbReference type="Proteomes" id="UP001597286">
    <property type="component" value="Unassembled WGS sequence"/>
</dbReference>
<dbReference type="InterPro" id="IPR047057">
    <property type="entry name" value="MerR_fam"/>
</dbReference>
<dbReference type="RefSeq" id="WP_378486494.1">
    <property type="nucleotide sequence ID" value="NZ_JBHUFB010000013.1"/>
</dbReference>
<feature type="domain" description="HTH merR-type" evidence="2">
    <location>
        <begin position="13"/>
        <end position="81"/>
    </location>
</feature>
<keyword evidence="4" id="KW-1185">Reference proteome</keyword>
<dbReference type="PANTHER" id="PTHR30204:SF93">
    <property type="entry name" value="HTH MERR-TYPE DOMAIN-CONTAINING PROTEIN"/>
    <property type="match status" value="1"/>
</dbReference>
<evidence type="ECO:0000313" key="3">
    <source>
        <dbReference type="EMBL" id="MFD1813989.1"/>
    </source>
</evidence>
<evidence type="ECO:0000313" key="4">
    <source>
        <dbReference type="Proteomes" id="UP001597286"/>
    </source>
</evidence>
<evidence type="ECO:0000256" key="1">
    <source>
        <dbReference type="ARBA" id="ARBA00023125"/>
    </source>
</evidence>
<proteinExistence type="predicted"/>
<dbReference type="SMART" id="SM00422">
    <property type="entry name" value="HTH_MERR"/>
    <property type="match status" value="1"/>
</dbReference>
<dbReference type="EMBL" id="JBHUFB010000013">
    <property type="protein sequence ID" value="MFD1813989.1"/>
    <property type="molecule type" value="Genomic_DNA"/>
</dbReference>
<dbReference type="Pfam" id="PF13411">
    <property type="entry name" value="MerR_1"/>
    <property type="match status" value="1"/>
</dbReference>
<accession>A0ABW4P7T2</accession>
<dbReference type="InterPro" id="IPR009061">
    <property type="entry name" value="DNA-bd_dom_put_sf"/>
</dbReference>
<organism evidence="3 4">
    <name type="scientific">Rhodococcus gannanensis</name>
    <dbReference type="NCBI Taxonomy" id="1960308"/>
    <lineage>
        <taxon>Bacteria</taxon>
        <taxon>Bacillati</taxon>
        <taxon>Actinomycetota</taxon>
        <taxon>Actinomycetes</taxon>
        <taxon>Mycobacteriales</taxon>
        <taxon>Nocardiaceae</taxon>
        <taxon>Rhodococcus</taxon>
    </lineage>
</organism>
<dbReference type="SUPFAM" id="SSF46955">
    <property type="entry name" value="Putative DNA-binding domain"/>
    <property type="match status" value="1"/>
</dbReference>
<protein>
    <submittedName>
        <fullName evidence="3">MerR family transcriptional regulator</fullName>
    </submittedName>
</protein>
<sequence>MTDMTVDGPGASAYSLAELARAADVPARTIRYYQSEGLLPRPSRRAGQAVYDRLHLERLRSIGALQSRGLRLQTIREVLGESGESTSDVADLLGPEIAGAAWLATSARTLDEGELADLLGDAYPDQVGSLVSVGYLERRLGPDGRGVWYCASVPQLRGALELRTIGAALELSAWASNELRARLRDMSELFVGRWIAESGRLYRGTATREDFDAKLERLRAVAWQSAAHVMAEEMGRAIQRSDEIRERVVAGDFDFGAGLESAE</sequence>
<keyword evidence="1" id="KW-0238">DNA-binding</keyword>
<dbReference type="PRINTS" id="PR00040">
    <property type="entry name" value="HTHMERR"/>
</dbReference>
<reference evidence="4" key="1">
    <citation type="journal article" date="2019" name="Int. J. Syst. Evol. Microbiol.">
        <title>The Global Catalogue of Microorganisms (GCM) 10K type strain sequencing project: providing services to taxonomists for standard genome sequencing and annotation.</title>
        <authorList>
            <consortium name="The Broad Institute Genomics Platform"/>
            <consortium name="The Broad Institute Genome Sequencing Center for Infectious Disease"/>
            <person name="Wu L."/>
            <person name="Ma J."/>
        </authorList>
    </citation>
    <scope>NUCLEOTIDE SEQUENCE [LARGE SCALE GENOMIC DNA]</scope>
    <source>
        <strain evidence="4">DT72</strain>
    </source>
</reference>
<dbReference type="InterPro" id="IPR000551">
    <property type="entry name" value="MerR-type_HTH_dom"/>
</dbReference>
<dbReference type="PROSITE" id="PS50937">
    <property type="entry name" value="HTH_MERR_2"/>
    <property type="match status" value="1"/>
</dbReference>
<dbReference type="PANTHER" id="PTHR30204">
    <property type="entry name" value="REDOX-CYCLING DRUG-SENSING TRANSCRIPTIONAL ACTIVATOR SOXR"/>
    <property type="match status" value="1"/>
</dbReference>
<comment type="caution">
    <text evidence="3">The sequence shown here is derived from an EMBL/GenBank/DDBJ whole genome shotgun (WGS) entry which is preliminary data.</text>
</comment>
<dbReference type="Gene3D" id="1.10.1660.10">
    <property type="match status" value="1"/>
</dbReference>